<dbReference type="RefSeq" id="WP_289167621.1">
    <property type="nucleotide sequence ID" value="NZ_JASZZN010000082.1"/>
</dbReference>
<keyword evidence="3" id="KW-1185">Reference proteome</keyword>
<proteinExistence type="predicted"/>
<accession>A0ABT7PT36</accession>
<feature type="region of interest" description="Disordered" evidence="1">
    <location>
        <begin position="1"/>
        <end position="23"/>
    </location>
</feature>
<gene>
    <name evidence="2" type="ORF">QTN89_28850</name>
</gene>
<evidence type="ECO:0000313" key="3">
    <source>
        <dbReference type="Proteomes" id="UP001239462"/>
    </source>
</evidence>
<protein>
    <submittedName>
        <fullName evidence="2">Uncharacterized protein</fullName>
    </submittedName>
</protein>
<dbReference type="EMBL" id="JASZZN010000082">
    <property type="protein sequence ID" value="MDM4019496.1"/>
    <property type="molecule type" value="Genomic_DNA"/>
</dbReference>
<name>A0ABT7PT36_9BACT</name>
<evidence type="ECO:0000313" key="2">
    <source>
        <dbReference type="EMBL" id="MDM4019496.1"/>
    </source>
</evidence>
<reference evidence="2 3" key="1">
    <citation type="submission" date="2023-06" db="EMBL/GenBank/DDBJ databases">
        <title>Roseiconus lacunae JC819 isolated from Gulf of Mannar region, Tamil Nadu.</title>
        <authorList>
            <person name="Pk S."/>
            <person name="Ch S."/>
            <person name="Ch V.R."/>
        </authorList>
    </citation>
    <scope>NUCLEOTIDE SEQUENCE [LARGE SCALE GENOMIC DNA]</scope>
    <source>
        <strain evidence="2 3">JC819</strain>
    </source>
</reference>
<organism evidence="2 3">
    <name type="scientific">Roseiconus lacunae</name>
    <dbReference type="NCBI Taxonomy" id="2605694"/>
    <lineage>
        <taxon>Bacteria</taxon>
        <taxon>Pseudomonadati</taxon>
        <taxon>Planctomycetota</taxon>
        <taxon>Planctomycetia</taxon>
        <taxon>Pirellulales</taxon>
        <taxon>Pirellulaceae</taxon>
        <taxon>Roseiconus</taxon>
    </lineage>
</organism>
<evidence type="ECO:0000256" key="1">
    <source>
        <dbReference type="SAM" id="MobiDB-lite"/>
    </source>
</evidence>
<dbReference type="Proteomes" id="UP001239462">
    <property type="component" value="Unassembled WGS sequence"/>
</dbReference>
<sequence>MAFLNAEDANASVKTGDEQCREPERRSRAVFKWTVNRRRPVTADVPRLKSTRTVLVLLIVICISPAFAGGPSDRVVIHLLDPRGAIAGEQTVPIEWKGGKADLIATRRLNVAEAKKLRALLRKELADDDNVPFCGHSPAYAVSITPNDKPTTTVTLCGTCGTWAKRGDLRALHGKASLEYLDALLPIPDIFRPVAGKPVEILNPFYGGERLPFHQLGATNGGEP</sequence>
<comment type="caution">
    <text evidence="2">The sequence shown here is derived from an EMBL/GenBank/DDBJ whole genome shotgun (WGS) entry which is preliminary data.</text>
</comment>